<proteinExistence type="predicted"/>
<evidence type="ECO:0000256" key="2">
    <source>
        <dbReference type="ARBA" id="ARBA00022729"/>
    </source>
</evidence>
<accession>A0A6P7Y7L3</accession>
<feature type="chain" id="PRO_5027893424" evidence="7">
    <location>
        <begin position="24"/>
        <end position="383"/>
    </location>
</feature>
<dbReference type="GeneID" id="115471400"/>
<evidence type="ECO:0000256" key="5">
    <source>
        <dbReference type="SAM" id="MobiDB-lite"/>
    </source>
</evidence>
<dbReference type="InterPro" id="IPR015631">
    <property type="entry name" value="CD2/SLAM_rcpt"/>
</dbReference>
<name>A0A6P7Y7L3_9AMPH</name>
<organism evidence="8 9">
    <name type="scientific">Microcaecilia unicolor</name>
    <dbReference type="NCBI Taxonomy" id="1415580"/>
    <lineage>
        <taxon>Eukaryota</taxon>
        <taxon>Metazoa</taxon>
        <taxon>Chordata</taxon>
        <taxon>Craniata</taxon>
        <taxon>Vertebrata</taxon>
        <taxon>Euteleostomi</taxon>
        <taxon>Amphibia</taxon>
        <taxon>Gymnophiona</taxon>
        <taxon>Siphonopidae</taxon>
        <taxon>Microcaecilia</taxon>
    </lineage>
</organism>
<evidence type="ECO:0000256" key="1">
    <source>
        <dbReference type="ARBA" id="ARBA00004370"/>
    </source>
</evidence>
<dbReference type="InParanoid" id="A0A6P7Y7L3"/>
<comment type="subcellular location">
    <subcellularLocation>
        <location evidence="1">Membrane</location>
    </subcellularLocation>
</comment>
<keyword evidence="3 6" id="KW-0472">Membrane</keyword>
<evidence type="ECO:0000256" key="4">
    <source>
        <dbReference type="ARBA" id="ARBA00023180"/>
    </source>
</evidence>
<keyword evidence="8" id="KW-1185">Reference proteome</keyword>
<dbReference type="PANTHER" id="PTHR12080">
    <property type="entry name" value="SIGNALING LYMPHOCYTIC ACTIVATION MOLECULE"/>
    <property type="match status" value="1"/>
</dbReference>
<keyword evidence="6" id="KW-0812">Transmembrane</keyword>
<feature type="signal peptide" evidence="7">
    <location>
        <begin position="1"/>
        <end position="23"/>
    </location>
</feature>
<evidence type="ECO:0000256" key="3">
    <source>
        <dbReference type="ARBA" id="ARBA00023136"/>
    </source>
</evidence>
<evidence type="ECO:0000256" key="7">
    <source>
        <dbReference type="SAM" id="SignalP"/>
    </source>
</evidence>
<dbReference type="InterPro" id="IPR036179">
    <property type="entry name" value="Ig-like_dom_sf"/>
</dbReference>
<protein>
    <submittedName>
        <fullName evidence="9">T-cell surface antigen CD2-like isoform X1</fullName>
    </submittedName>
</protein>
<dbReference type="Proteomes" id="UP000515156">
    <property type="component" value="Chromosome 5"/>
</dbReference>
<evidence type="ECO:0000313" key="8">
    <source>
        <dbReference type="Proteomes" id="UP000515156"/>
    </source>
</evidence>
<dbReference type="InterPro" id="IPR013783">
    <property type="entry name" value="Ig-like_fold"/>
</dbReference>
<feature type="region of interest" description="Disordered" evidence="5">
    <location>
        <begin position="246"/>
        <end position="383"/>
    </location>
</feature>
<gene>
    <name evidence="9" type="primary">LOC115471400</name>
</gene>
<dbReference type="AlphaFoldDB" id="A0A6P7Y7L3"/>
<feature type="compositionally biased region" description="Basic and acidic residues" evidence="5">
    <location>
        <begin position="338"/>
        <end position="350"/>
    </location>
</feature>
<keyword evidence="6" id="KW-1133">Transmembrane helix</keyword>
<dbReference type="Gene3D" id="2.60.40.10">
    <property type="entry name" value="Immunoglobulins"/>
    <property type="match status" value="2"/>
</dbReference>
<dbReference type="KEGG" id="muo:115471400"/>
<feature type="compositionally biased region" description="Basic and acidic residues" evidence="5">
    <location>
        <begin position="308"/>
        <end position="317"/>
    </location>
</feature>
<feature type="compositionally biased region" description="Pro residues" evidence="5">
    <location>
        <begin position="271"/>
        <end position="291"/>
    </location>
</feature>
<evidence type="ECO:0000256" key="6">
    <source>
        <dbReference type="SAM" id="Phobius"/>
    </source>
</evidence>
<dbReference type="OrthoDB" id="8439544at2759"/>
<dbReference type="PANTHER" id="PTHR12080:SF54">
    <property type="entry name" value="T-CELL SURFACE ANTIGEN CD2"/>
    <property type="match status" value="1"/>
</dbReference>
<dbReference type="SUPFAM" id="SSF48726">
    <property type="entry name" value="Immunoglobulin"/>
    <property type="match status" value="2"/>
</dbReference>
<keyword evidence="4" id="KW-0325">Glycoprotein</keyword>
<evidence type="ECO:0000313" key="9">
    <source>
        <dbReference type="RefSeq" id="XP_030060963.1"/>
    </source>
</evidence>
<dbReference type="GO" id="GO:0016020">
    <property type="term" value="C:membrane"/>
    <property type="evidence" value="ECO:0007669"/>
    <property type="project" value="UniProtKB-SubCell"/>
</dbReference>
<reference evidence="9" key="1">
    <citation type="submission" date="2025-08" db="UniProtKB">
        <authorList>
            <consortium name="RefSeq"/>
        </authorList>
    </citation>
    <scope>IDENTIFICATION</scope>
</reference>
<dbReference type="RefSeq" id="XP_030060963.1">
    <property type="nucleotide sequence ID" value="XM_030205103.1"/>
</dbReference>
<keyword evidence="2 7" id="KW-0732">Signal</keyword>
<sequence length="383" mass="43851">MKLCSLLLNFLTICVWIYSDAVADSNPPVVYGKLHDLVFLKISKKLEKGEEVTWKISDKLIGKFKTSPQTSKPSTCLLPNNGRCQIFDNGTLRIDQLKKYDETIYTVEIFDLQGHSRIEHFNLTVLESVSLPNVSSVCLENNIVLSCEVNNRGSPKMSLFLEDKLLENSREIPTTKMTKQVKKSNSWNSFKCITQNKVSEKSAQMNISCPSEINLIFILSIAGGAVVFVSFLSLIIYCLRRRTRTKPKPAGKETELSTMEPLSRGIQRQLPEPPRQLPEPPCKLPEPPRQLPEPSCKLPEPPRQLPEPPRKHPEPPIRHPHIPQLQQKKQNKPRRQIKKYEQSQPPKEKPQLSLHHSGPQQQQEARPLPRTKQKLFDYYVEES</sequence>
<feature type="transmembrane region" description="Helical" evidence="6">
    <location>
        <begin position="215"/>
        <end position="239"/>
    </location>
</feature>